<accession>A0A835YCA5</accession>
<evidence type="ECO:0000256" key="1">
    <source>
        <dbReference type="PROSITE-ProRule" id="PRU00152"/>
    </source>
</evidence>
<dbReference type="OrthoDB" id="60843at2759"/>
<evidence type="ECO:0000313" key="6">
    <source>
        <dbReference type="Proteomes" id="UP000612055"/>
    </source>
</evidence>
<reference evidence="5" key="1">
    <citation type="journal article" date="2020" name="bioRxiv">
        <title>Comparative genomics of Chlamydomonas.</title>
        <authorList>
            <person name="Craig R.J."/>
            <person name="Hasan A.R."/>
            <person name="Ness R.W."/>
            <person name="Keightley P.D."/>
        </authorList>
    </citation>
    <scope>NUCLEOTIDE SEQUENCE</scope>
    <source>
        <strain evidence="5">CCAP 11/70</strain>
    </source>
</reference>
<dbReference type="AlphaFoldDB" id="A0A835YCA5"/>
<dbReference type="SUPFAM" id="SSF49723">
    <property type="entry name" value="Lipase/lipooxygenase domain (PLAT/LH2 domain)"/>
    <property type="match status" value="1"/>
</dbReference>
<gene>
    <name evidence="5" type="ORF">HYH03_005833</name>
</gene>
<comment type="cofactor">
    <cofactor evidence="2">
        <name>Mg(2+)</name>
        <dbReference type="ChEBI" id="CHEBI:18420"/>
    </cofactor>
</comment>
<dbReference type="EMBL" id="JAEHOE010000020">
    <property type="protein sequence ID" value="KAG2496235.1"/>
    <property type="molecule type" value="Genomic_DNA"/>
</dbReference>
<keyword evidence="2" id="KW-0904">Protein phosphatase</keyword>
<feature type="domain" description="PPM-type phosphatase" evidence="4">
    <location>
        <begin position="215"/>
        <end position="471"/>
    </location>
</feature>
<evidence type="ECO:0000259" key="3">
    <source>
        <dbReference type="PROSITE" id="PS50095"/>
    </source>
</evidence>
<dbReference type="Pfam" id="PF07228">
    <property type="entry name" value="SpoIIE"/>
    <property type="match status" value="1"/>
</dbReference>
<keyword evidence="6" id="KW-1185">Reference proteome</keyword>
<dbReference type="InterPro" id="IPR039123">
    <property type="entry name" value="PPTC7"/>
</dbReference>
<protein>
    <recommendedName>
        <fullName evidence="2">Protein phosphatase</fullName>
        <ecNumber evidence="2">3.1.3.16</ecNumber>
    </recommendedName>
</protein>
<name>A0A835YCA5_9CHLO</name>
<comment type="caution">
    <text evidence="1">Lacks conserved residue(s) required for the propagation of feature annotation.</text>
</comment>
<comment type="caution">
    <text evidence="5">The sequence shown here is derived from an EMBL/GenBank/DDBJ whole genome shotgun (WGS) entry which is preliminary data.</text>
</comment>
<evidence type="ECO:0000259" key="4">
    <source>
        <dbReference type="PROSITE" id="PS51746"/>
    </source>
</evidence>
<evidence type="ECO:0000313" key="5">
    <source>
        <dbReference type="EMBL" id="KAG2496235.1"/>
    </source>
</evidence>
<dbReference type="InterPro" id="IPR001024">
    <property type="entry name" value="PLAT/LH2_dom"/>
</dbReference>
<dbReference type="SUPFAM" id="SSF81606">
    <property type="entry name" value="PP2C-like"/>
    <property type="match status" value="1"/>
</dbReference>
<dbReference type="PANTHER" id="PTHR12320">
    <property type="entry name" value="PROTEIN PHOSPHATASE 2C"/>
    <property type="match status" value="1"/>
</dbReference>
<comment type="similarity">
    <text evidence="2">Belongs to the PP2C family.</text>
</comment>
<comment type="cofactor">
    <cofactor evidence="2">
        <name>Mn(2+)</name>
        <dbReference type="ChEBI" id="CHEBI:29035"/>
    </cofactor>
</comment>
<keyword evidence="2" id="KW-0460">Magnesium</keyword>
<keyword evidence="2" id="KW-0464">Manganese</keyword>
<dbReference type="SMART" id="SM00308">
    <property type="entry name" value="LH2"/>
    <property type="match status" value="1"/>
</dbReference>
<dbReference type="Gene3D" id="3.60.40.10">
    <property type="entry name" value="PPM-type phosphatase domain"/>
    <property type="match status" value="1"/>
</dbReference>
<keyword evidence="2" id="KW-0378">Hydrolase</keyword>
<dbReference type="EC" id="3.1.3.16" evidence="2"/>
<evidence type="ECO:0000256" key="2">
    <source>
        <dbReference type="RuleBase" id="RU366020"/>
    </source>
</evidence>
<dbReference type="InterPro" id="IPR001932">
    <property type="entry name" value="PPM-type_phosphatase-like_dom"/>
</dbReference>
<comment type="catalytic activity">
    <reaction evidence="2">
        <text>O-phospho-L-threonyl-[protein] + H2O = L-threonyl-[protein] + phosphate</text>
        <dbReference type="Rhea" id="RHEA:47004"/>
        <dbReference type="Rhea" id="RHEA-COMP:11060"/>
        <dbReference type="Rhea" id="RHEA-COMP:11605"/>
        <dbReference type="ChEBI" id="CHEBI:15377"/>
        <dbReference type="ChEBI" id="CHEBI:30013"/>
        <dbReference type="ChEBI" id="CHEBI:43474"/>
        <dbReference type="ChEBI" id="CHEBI:61977"/>
        <dbReference type="EC" id="3.1.3.16"/>
    </reaction>
</comment>
<dbReference type="PROSITE" id="PS51746">
    <property type="entry name" value="PPM_2"/>
    <property type="match status" value="1"/>
</dbReference>
<dbReference type="SMART" id="SM00332">
    <property type="entry name" value="PP2Cc"/>
    <property type="match status" value="1"/>
</dbReference>
<dbReference type="GO" id="GO:0004722">
    <property type="term" value="F:protein serine/threonine phosphatase activity"/>
    <property type="evidence" value="ECO:0007669"/>
    <property type="project" value="UniProtKB-EC"/>
</dbReference>
<dbReference type="PANTHER" id="PTHR12320:SF1">
    <property type="entry name" value="PROTEIN PHOSPHATASE PTC7 HOMOLOG"/>
    <property type="match status" value="1"/>
</dbReference>
<dbReference type="InterPro" id="IPR036392">
    <property type="entry name" value="PLAT/LH2_dom_sf"/>
</dbReference>
<proteinExistence type="inferred from homology"/>
<dbReference type="GO" id="GO:0046872">
    <property type="term" value="F:metal ion binding"/>
    <property type="evidence" value="ECO:0007669"/>
    <property type="project" value="UniProtKB-UniRule"/>
</dbReference>
<dbReference type="InterPro" id="IPR036457">
    <property type="entry name" value="PPM-type-like_dom_sf"/>
</dbReference>
<keyword evidence="2" id="KW-0479">Metal-binding</keyword>
<dbReference type="PROSITE" id="PS50095">
    <property type="entry name" value="PLAT"/>
    <property type="match status" value="1"/>
</dbReference>
<dbReference type="SMART" id="SM00331">
    <property type="entry name" value="PP2C_SIG"/>
    <property type="match status" value="1"/>
</dbReference>
<feature type="domain" description="PLAT" evidence="3">
    <location>
        <begin position="60"/>
        <end position="179"/>
    </location>
</feature>
<sequence length="472" mass="49352">MALRRLQLGARIFGTVLELSSSGRGVAACRASTAAAAAVESPAGAATRAWLQTQHAPALHTYTLHITTGNLRGAGSLAPAFVTLVGANGKSERVIVGDSDENSLARGTCVTVTVNANEDLGPLRFVNVQRLGNSISDAGTGWFLEHVVVHTPDRSRLVFPCHSWFGEADSGGMRGPLERNLLPQAALERGEAAQGLPVKLSVSGVAVPHPDKVKIDGAKGVNRKGFGHGGEDSYFYAAGKGGVFGMGVADGVYMWREAGIDSGDFSRSLMRIAEASVRAGTADVVKVLEDAAMGAKAAGVQGSSTACIVLVNQPRGQLFAANLGDSGCLLLRPEAAESGASGVVDYIVKFRTNQLEHEFGRPYQLGHHAAADSVDKCDVATQTVRPGDVLVLGSDGLFDNLNDGEIADEVASCRGREEGPAMMAQRLARLAFQAAYDKSRLTPYAAAASEHFDMCYSGGKPDDITVLVGICE</sequence>
<organism evidence="5 6">
    <name type="scientific">Edaphochlamys debaryana</name>
    <dbReference type="NCBI Taxonomy" id="47281"/>
    <lineage>
        <taxon>Eukaryota</taxon>
        <taxon>Viridiplantae</taxon>
        <taxon>Chlorophyta</taxon>
        <taxon>core chlorophytes</taxon>
        <taxon>Chlorophyceae</taxon>
        <taxon>CS clade</taxon>
        <taxon>Chlamydomonadales</taxon>
        <taxon>Chlamydomonadales incertae sedis</taxon>
        <taxon>Edaphochlamys</taxon>
    </lineage>
</organism>
<dbReference type="Gene3D" id="2.60.60.20">
    <property type="entry name" value="PLAT/LH2 domain"/>
    <property type="match status" value="1"/>
</dbReference>
<comment type="catalytic activity">
    <reaction evidence="2">
        <text>O-phospho-L-seryl-[protein] + H2O = L-seryl-[protein] + phosphate</text>
        <dbReference type="Rhea" id="RHEA:20629"/>
        <dbReference type="Rhea" id="RHEA-COMP:9863"/>
        <dbReference type="Rhea" id="RHEA-COMP:11604"/>
        <dbReference type="ChEBI" id="CHEBI:15377"/>
        <dbReference type="ChEBI" id="CHEBI:29999"/>
        <dbReference type="ChEBI" id="CHEBI:43474"/>
        <dbReference type="ChEBI" id="CHEBI:83421"/>
        <dbReference type="EC" id="3.1.3.16"/>
    </reaction>
</comment>
<dbReference type="Proteomes" id="UP000612055">
    <property type="component" value="Unassembled WGS sequence"/>
</dbReference>
<dbReference type="Pfam" id="PF01477">
    <property type="entry name" value="PLAT"/>
    <property type="match status" value="1"/>
</dbReference>